<evidence type="ECO:0000313" key="5">
    <source>
        <dbReference type="Proteomes" id="UP000034112"/>
    </source>
</evidence>
<evidence type="ECO:0000259" key="3">
    <source>
        <dbReference type="Pfam" id="PF17106"/>
    </source>
</evidence>
<evidence type="ECO:0000313" key="4">
    <source>
        <dbReference type="EMBL" id="KKP02979.1"/>
    </source>
</evidence>
<evidence type="ECO:0008006" key="6">
    <source>
        <dbReference type="Google" id="ProtNLM"/>
    </source>
</evidence>
<organism evidence="4 5">
    <name type="scientific">Trichoderma harzianum</name>
    <name type="common">Hypocrea lixii</name>
    <dbReference type="NCBI Taxonomy" id="5544"/>
    <lineage>
        <taxon>Eukaryota</taxon>
        <taxon>Fungi</taxon>
        <taxon>Dikarya</taxon>
        <taxon>Ascomycota</taxon>
        <taxon>Pezizomycotina</taxon>
        <taxon>Sordariomycetes</taxon>
        <taxon>Hypocreomycetidae</taxon>
        <taxon>Hypocreales</taxon>
        <taxon>Hypocreaceae</taxon>
        <taxon>Trichoderma</taxon>
    </lineage>
</organism>
<sequence>MKLKRDTSLERRLKTRLVKDEIDSSTNALEPVGHGPEISGQSEKLKPSLWDRAYDDLKKTDGQLVEEYEKLLSTQLQPNTAKQIDLHNNAQEDIIIAKNQINGTDPKIRLEQLNSITSSGLQQLEEGKSKYYIFGREFILRNQLTQATRFIQNIRNVIDEAVRVSPYASLAWAGVCVILPIFMNPSIAEEASRDGCLYVTSRMQFYVKLESLLLSSDRLQASGLSAELEDRLIELYRQIIDFQMKIVRRVYLSRLARFQEDTTRYEDWKGMVARIRELEKILSNDAKQVNDAAMRRELEKLSSNAEKFFTDITSVLVPLLTDRHREPTLTFRNDGTGSQYNTTGGIQNNMTGTGTQFTKVAFYAPAKLPPTSTVLI</sequence>
<dbReference type="Pfam" id="PF17106">
    <property type="entry name" value="NACHT_sigma"/>
    <property type="match status" value="1"/>
</dbReference>
<gene>
    <name evidence="4" type="ORF">THAR02_04910</name>
</gene>
<dbReference type="InterPro" id="IPR031353">
    <property type="entry name" value="NACHT_sigma"/>
</dbReference>
<dbReference type="OMA" id="ILPIFMN"/>
<evidence type="ECO:0000259" key="2">
    <source>
        <dbReference type="Pfam" id="PF17100"/>
    </source>
</evidence>
<evidence type="ECO:0000256" key="1">
    <source>
        <dbReference type="SAM" id="MobiDB-lite"/>
    </source>
</evidence>
<comment type="caution">
    <text evidence="4">The sequence shown here is derived from an EMBL/GenBank/DDBJ whole genome shotgun (WGS) entry which is preliminary data.</text>
</comment>
<dbReference type="InterPro" id="IPR031359">
    <property type="entry name" value="NACHT_N"/>
</dbReference>
<feature type="region of interest" description="Disordered" evidence="1">
    <location>
        <begin position="328"/>
        <end position="347"/>
    </location>
</feature>
<proteinExistence type="predicted"/>
<feature type="domain" description="NWD NACHT-NTPase N-terminal" evidence="2">
    <location>
        <begin position="48"/>
        <end position="285"/>
    </location>
</feature>
<feature type="region of interest" description="Disordered" evidence="1">
    <location>
        <begin position="21"/>
        <end position="44"/>
    </location>
</feature>
<dbReference type="Pfam" id="PF17100">
    <property type="entry name" value="NACHT_N"/>
    <property type="match status" value="1"/>
</dbReference>
<dbReference type="OrthoDB" id="163438at2759"/>
<dbReference type="AlphaFoldDB" id="A0A0G0AD65"/>
<dbReference type="Proteomes" id="UP000034112">
    <property type="component" value="Unassembled WGS sequence"/>
</dbReference>
<name>A0A0G0AD65_TRIHA</name>
<feature type="domain" description="NACHT-NTPase sigma" evidence="3">
    <location>
        <begin position="330"/>
        <end position="366"/>
    </location>
</feature>
<dbReference type="EMBL" id="JOKZ01000128">
    <property type="protein sequence ID" value="KKP02979.1"/>
    <property type="molecule type" value="Genomic_DNA"/>
</dbReference>
<reference evidence="5" key="1">
    <citation type="journal article" date="2015" name="Genome Announc.">
        <title>Draft whole-genome sequence of the biocontrol agent Trichoderma harzianum T6776.</title>
        <authorList>
            <person name="Baroncelli R."/>
            <person name="Piaggeschi G."/>
            <person name="Fiorini L."/>
            <person name="Bertolini E."/>
            <person name="Zapparata A."/>
            <person name="Pe M.E."/>
            <person name="Sarrocco S."/>
            <person name="Vannacci G."/>
        </authorList>
    </citation>
    <scope>NUCLEOTIDE SEQUENCE [LARGE SCALE GENOMIC DNA]</scope>
    <source>
        <strain evidence="5">T6776</strain>
    </source>
</reference>
<accession>A0A0G0AD65</accession>
<protein>
    <recommendedName>
        <fullName evidence="6">NWD NACHT-NTPase N-terminal domain-containing protein</fullName>
    </recommendedName>
</protein>
<feature type="compositionally biased region" description="Polar residues" evidence="1">
    <location>
        <begin position="330"/>
        <end position="347"/>
    </location>
</feature>